<dbReference type="NCBIfam" id="TIGR03263">
    <property type="entry name" value="guanyl_kin"/>
    <property type="match status" value="1"/>
</dbReference>
<keyword evidence="4 9" id="KW-0808">Transferase</keyword>
<dbReference type="SMART" id="SM00072">
    <property type="entry name" value="GuKc"/>
    <property type="match status" value="1"/>
</dbReference>
<comment type="catalytic activity">
    <reaction evidence="9">
        <text>GMP + ATP = GDP + ADP</text>
        <dbReference type="Rhea" id="RHEA:20780"/>
        <dbReference type="ChEBI" id="CHEBI:30616"/>
        <dbReference type="ChEBI" id="CHEBI:58115"/>
        <dbReference type="ChEBI" id="CHEBI:58189"/>
        <dbReference type="ChEBI" id="CHEBI:456216"/>
        <dbReference type="EC" id="2.7.4.8"/>
    </reaction>
</comment>
<dbReference type="InterPro" id="IPR008144">
    <property type="entry name" value="Guanylate_kin-like_dom"/>
</dbReference>
<comment type="function">
    <text evidence="9">Essential for recycling GMP and indirectly, cGMP.</text>
</comment>
<evidence type="ECO:0000313" key="12">
    <source>
        <dbReference type="Proteomes" id="UP000191931"/>
    </source>
</evidence>
<evidence type="ECO:0000256" key="3">
    <source>
        <dbReference type="ARBA" id="ARBA00016296"/>
    </source>
</evidence>
<dbReference type="SUPFAM" id="SSF52540">
    <property type="entry name" value="P-loop containing nucleoside triphosphate hydrolases"/>
    <property type="match status" value="1"/>
</dbReference>
<dbReference type="PANTHER" id="PTHR23117">
    <property type="entry name" value="GUANYLATE KINASE-RELATED"/>
    <property type="match status" value="1"/>
</dbReference>
<keyword evidence="7 9" id="KW-0067">ATP-binding</keyword>
<evidence type="ECO:0000256" key="9">
    <source>
        <dbReference type="HAMAP-Rule" id="MF_00328"/>
    </source>
</evidence>
<evidence type="ECO:0000256" key="6">
    <source>
        <dbReference type="ARBA" id="ARBA00022777"/>
    </source>
</evidence>
<accession>A0A1W1HC93</accession>
<dbReference type="GO" id="GO:0004385">
    <property type="term" value="F:GMP kinase activity"/>
    <property type="evidence" value="ECO:0007669"/>
    <property type="project" value="UniProtKB-UniRule"/>
</dbReference>
<dbReference type="RefSeq" id="WP_080807626.1">
    <property type="nucleotide sequence ID" value="NZ_LT828558.1"/>
</dbReference>
<dbReference type="InterPro" id="IPR020590">
    <property type="entry name" value="Guanylate_kinase_CS"/>
</dbReference>
<evidence type="ECO:0000256" key="1">
    <source>
        <dbReference type="ARBA" id="ARBA00005790"/>
    </source>
</evidence>
<dbReference type="AlphaFoldDB" id="A0A1W1HC93"/>
<comment type="subcellular location">
    <subcellularLocation>
        <location evidence="9">Cytoplasm</location>
    </subcellularLocation>
</comment>
<keyword evidence="9" id="KW-0963">Cytoplasm</keyword>
<dbReference type="PROSITE" id="PS50052">
    <property type="entry name" value="GUANYLATE_KINASE_2"/>
    <property type="match status" value="1"/>
</dbReference>
<dbReference type="GO" id="GO:0005524">
    <property type="term" value="F:ATP binding"/>
    <property type="evidence" value="ECO:0007669"/>
    <property type="project" value="UniProtKB-UniRule"/>
</dbReference>
<dbReference type="InterPro" id="IPR017665">
    <property type="entry name" value="Guanylate_kinase"/>
</dbReference>
<feature type="binding site" evidence="9">
    <location>
        <begin position="18"/>
        <end position="25"/>
    </location>
    <ligand>
        <name>ATP</name>
        <dbReference type="ChEBI" id="CHEBI:30616"/>
    </ligand>
</feature>
<feature type="domain" description="Guanylate kinase-like" evidence="10">
    <location>
        <begin position="11"/>
        <end position="189"/>
    </location>
</feature>
<dbReference type="InterPro" id="IPR008145">
    <property type="entry name" value="GK/Ca_channel_bsu"/>
</dbReference>
<protein>
    <recommendedName>
        <fullName evidence="3 9">Guanylate kinase</fullName>
        <ecNumber evidence="2 9">2.7.4.8</ecNumber>
    </recommendedName>
    <alternativeName>
        <fullName evidence="8 9">GMP kinase</fullName>
    </alternativeName>
</protein>
<dbReference type="CDD" id="cd00071">
    <property type="entry name" value="GMPK"/>
    <property type="match status" value="1"/>
</dbReference>
<dbReference type="GO" id="GO:0005829">
    <property type="term" value="C:cytosol"/>
    <property type="evidence" value="ECO:0007669"/>
    <property type="project" value="TreeGrafter"/>
</dbReference>
<proteinExistence type="inferred from homology"/>
<dbReference type="Pfam" id="PF00625">
    <property type="entry name" value="Guanylate_kin"/>
    <property type="match status" value="1"/>
</dbReference>
<evidence type="ECO:0000256" key="4">
    <source>
        <dbReference type="ARBA" id="ARBA00022679"/>
    </source>
</evidence>
<keyword evidence="5 9" id="KW-0547">Nucleotide-binding</keyword>
<dbReference type="Proteomes" id="UP000191931">
    <property type="component" value="Unassembled WGS sequence"/>
</dbReference>
<name>A0A1W1HC93_9BACT</name>
<evidence type="ECO:0000256" key="5">
    <source>
        <dbReference type="ARBA" id="ARBA00022741"/>
    </source>
</evidence>
<dbReference type="STRING" id="1246637.MTBBW1_2130016"/>
<dbReference type="OrthoDB" id="9808150at2"/>
<evidence type="ECO:0000256" key="2">
    <source>
        <dbReference type="ARBA" id="ARBA00012961"/>
    </source>
</evidence>
<dbReference type="PANTHER" id="PTHR23117:SF13">
    <property type="entry name" value="GUANYLATE KINASE"/>
    <property type="match status" value="1"/>
</dbReference>
<evidence type="ECO:0000259" key="10">
    <source>
        <dbReference type="PROSITE" id="PS50052"/>
    </source>
</evidence>
<evidence type="ECO:0000313" key="11">
    <source>
        <dbReference type="EMBL" id="SLM30121.1"/>
    </source>
</evidence>
<dbReference type="HAMAP" id="MF_00328">
    <property type="entry name" value="Guanylate_kinase"/>
    <property type="match status" value="1"/>
</dbReference>
<reference evidence="11 12" key="1">
    <citation type="submission" date="2017-03" db="EMBL/GenBank/DDBJ databases">
        <authorList>
            <person name="Afonso C.L."/>
            <person name="Miller P.J."/>
            <person name="Scott M.A."/>
            <person name="Spackman E."/>
            <person name="Goraichik I."/>
            <person name="Dimitrov K.M."/>
            <person name="Suarez D.L."/>
            <person name="Swayne D.E."/>
        </authorList>
    </citation>
    <scope>NUCLEOTIDE SEQUENCE [LARGE SCALE GENOMIC DNA]</scope>
    <source>
        <strain evidence="11">PRJEB14757</strain>
    </source>
</reference>
<dbReference type="EC" id="2.7.4.8" evidence="2 9"/>
<organism evidence="11 12">
    <name type="scientific">Desulfamplus magnetovallimortis</name>
    <dbReference type="NCBI Taxonomy" id="1246637"/>
    <lineage>
        <taxon>Bacteria</taxon>
        <taxon>Pseudomonadati</taxon>
        <taxon>Thermodesulfobacteriota</taxon>
        <taxon>Desulfobacteria</taxon>
        <taxon>Desulfobacterales</taxon>
        <taxon>Desulfobacteraceae</taxon>
        <taxon>Desulfamplus</taxon>
    </lineage>
</organism>
<comment type="similarity">
    <text evidence="1 9">Belongs to the guanylate kinase family.</text>
</comment>
<gene>
    <name evidence="9 11" type="primary">gmk</name>
    <name evidence="11" type="ORF">MTBBW1_2130016</name>
</gene>
<dbReference type="EMBL" id="FWEV01000128">
    <property type="protein sequence ID" value="SLM30121.1"/>
    <property type="molecule type" value="Genomic_DNA"/>
</dbReference>
<evidence type="ECO:0000256" key="7">
    <source>
        <dbReference type="ARBA" id="ARBA00022840"/>
    </source>
</evidence>
<dbReference type="InterPro" id="IPR027417">
    <property type="entry name" value="P-loop_NTPase"/>
</dbReference>
<keyword evidence="6 9" id="KW-0418">Kinase</keyword>
<evidence type="ECO:0000256" key="8">
    <source>
        <dbReference type="ARBA" id="ARBA00030128"/>
    </source>
</evidence>
<dbReference type="PROSITE" id="PS00856">
    <property type="entry name" value="GUANYLATE_KINASE_1"/>
    <property type="match status" value="1"/>
</dbReference>
<dbReference type="Gene3D" id="3.30.63.10">
    <property type="entry name" value="Guanylate Kinase phosphate binding domain"/>
    <property type="match status" value="1"/>
</dbReference>
<keyword evidence="12" id="KW-1185">Reference proteome</keyword>
<dbReference type="Gene3D" id="3.40.50.300">
    <property type="entry name" value="P-loop containing nucleotide triphosphate hydrolases"/>
    <property type="match status" value="1"/>
</dbReference>
<sequence length="193" mass="22091">MNSLHQERKRGDIFVVSAPSGAGKSTLCMKVLETFPDISFSVSHTTRPPRLGEQHGVDYYFISVDEFRERIKNNLWAEWAEVHGNYYGTSCEEIEDNLNHGRHLLLDIDVQGAEQIMRAFPEAVTIFVMPPSIEILEQRLRKRGTDSDDTIAKRLENAAGEIARKDLYQHVIVNDNLEQAQKDFLEIFSITLK</sequence>
<dbReference type="FunFam" id="3.30.63.10:FF:000002">
    <property type="entry name" value="Guanylate kinase 1"/>
    <property type="match status" value="1"/>
</dbReference>